<evidence type="ECO:0000256" key="4">
    <source>
        <dbReference type="PROSITE-ProRule" id="PRU10007"/>
    </source>
</evidence>
<sequence length="496" mass="54405">MTELKTSQYYHELADKLKFPTNAFIDGAFVNSVAGDRFVTRNPATGKELATIANCHSEDVDIAVKAARRSFDEGVWRKRTPLERKLVLLKFADLLEKHSEELAVLESLDSGKPVGECMNGDVPDTIYTIRWHAELIDKIYDNTAPTGAERIAMVVRQPIGVVGLVLPWNFPLLMAAWKIGPALAAGCSIVLKPAQETTLSTLRLAEIAHEAGIPAGVLNIVPGSGRDAGEPIGRHMDVDMVSFTGSTATGRRFLHYSAESNLKRIVLECGGKNPAIVLDDVDDIDKVAEQVVNGAFWNMGENCSATSRLIVHRDIKERLLEKILVHMKNWKMGDPLDPKNRVGTLVSPAHFKKVSDFLSEIDKEGLHLVAGGKTDQEIYVEPTVVDHVTDKSRFFQEEIFGPVLSVTTFTTINEAIKLANNTRYGLAASVYTSNLRNALSLSQAILAGIVTVNCFGEGDATTPFGGFKESGFGGRDKSIWAHDQYTELKTIWIDIS</sequence>
<feature type="domain" description="Aldehyde dehydrogenase" evidence="6">
    <location>
        <begin position="33"/>
        <end position="491"/>
    </location>
</feature>
<dbReference type="Gene3D" id="3.40.605.10">
    <property type="entry name" value="Aldehyde Dehydrogenase, Chain A, domain 1"/>
    <property type="match status" value="1"/>
</dbReference>
<evidence type="ECO:0000256" key="5">
    <source>
        <dbReference type="RuleBase" id="RU003345"/>
    </source>
</evidence>
<proteinExistence type="inferred from homology"/>
<dbReference type="AlphaFoldDB" id="A0A1U9M9D9"/>
<dbReference type="OrthoDB" id="9812625at2"/>
<evidence type="ECO:0000256" key="3">
    <source>
        <dbReference type="ARBA" id="ARBA00023097"/>
    </source>
</evidence>
<organism evidence="7 8">
    <name type="scientific">Bartonella apihabitans</name>
    <dbReference type="NCBI Taxonomy" id="2750929"/>
    <lineage>
        <taxon>Bacteria</taxon>
        <taxon>Pseudomonadati</taxon>
        <taxon>Pseudomonadota</taxon>
        <taxon>Alphaproteobacteria</taxon>
        <taxon>Hyphomicrobiales</taxon>
        <taxon>Bartonellaceae</taxon>
        <taxon>Bartonella</taxon>
    </lineage>
</organism>
<protein>
    <submittedName>
        <fullName evidence="7">Gamma-glutamyl-gamma-aminobutyraldehyde dehydrogenase</fullName>
        <ecNumber evidence="7">1.2.1.-</ecNumber>
    </submittedName>
</protein>
<keyword evidence="8" id="KW-1185">Reference proteome</keyword>
<evidence type="ECO:0000256" key="2">
    <source>
        <dbReference type="ARBA" id="ARBA00023002"/>
    </source>
</evidence>
<evidence type="ECO:0000313" key="7">
    <source>
        <dbReference type="EMBL" id="AQT41934.1"/>
    </source>
</evidence>
<dbReference type="EMBL" id="CP015820">
    <property type="protein sequence ID" value="AQT41934.1"/>
    <property type="molecule type" value="Genomic_DNA"/>
</dbReference>
<dbReference type="PANTHER" id="PTHR11699">
    <property type="entry name" value="ALDEHYDE DEHYDROGENASE-RELATED"/>
    <property type="match status" value="1"/>
</dbReference>
<gene>
    <name evidence="7" type="ORF">BBC0178_004350</name>
</gene>
<reference evidence="7 8" key="1">
    <citation type="submission" date="2016-11" db="EMBL/GenBank/DDBJ databases">
        <title>Comparative genomics of Bartonella apis.</title>
        <authorList>
            <person name="Engel P."/>
        </authorList>
    </citation>
    <scope>NUCLEOTIDE SEQUENCE [LARGE SCALE GENOMIC DNA]</scope>
    <source>
        <strain evidence="7 8">BBC0178</strain>
    </source>
</reference>
<name>A0A1U9M9D9_9HYPH</name>
<evidence type="ECO:0000313" key="8">
    <source>
        <dbReference type="Proteomes" id="UP000189660"/>
    </source>
</evidence>
<dbReference type="PROSITE" id="PS00687">
    <property type="entry name" value="ALDEHYDE_DEHYDR_GLU"/>
    <property type="match status" value="1"/>
</dbReference>
<dbReference type="GO" id="GO:0004030">
    <property type="term" value="F:aldehyde dehydrogenase [NAD(P)+] activity"/>
    <property type="evidence" value="ECO:0007669"/>
    <property type="project" value="UniProtKB-ARBA"/>
</dbReference>
<evidence type="ECO:0000259" key="6">
    <source>
        <dbReference type="Pfam" id="PF00171"/>
    </source>
</evidence>
<evidence type="ECO:0000256" key="1">
    <source>
        <dbReference type="ARBA" id="ARBA00009986"/>
    </source>
</evidence>
<comment type="similarity">
    <text evidence="1 5">Belongs to the aldehyde dehydrogenase family.</text>
</comment>
<dbReference type="Proteomes" id="UP000189660">
    <property type="component" value="Chromosome"/>
</dbReference>
<dbReference type="InterPro" id="IPR029510">
    <property type="entry name" value="Ald_DH_CS_GLU"/>
</dbReference>
<dbReference type="PROSITE" id="PS00070">
    <property type="entry name" value="ALDEHYDE_DEHYDR_CYS"/>
    <property type="match status" value="1"/>
</dbReference>
<dbReference type="SUPFAM" id="SSF53720">
    <property type="entry name" value="ALDH-like"/>
    <property type="match status" value="1"/>
</dbReference>
<accession>A0A1U9M9D9</accession>
<keyword evidence="3" id="KW-0558">Oxidation</keyword>
<dbReference type="EC" id="1.2.1.-" evidence="7"/>
<dbReference type="InterPro" id="IPR015590">
    <property type="entry name" value="Aldehyde_DH_dom"/>
</dbReference>
<keyword evidence="2 5" id="KW-0560">Oxidoreductase</keyword>
<feature type="active site" evidence="4">
    <location>
        <position position="268"/>
    </location>
</feature>
<dbReference type="InterPro" id="IPR016162">
    <property type="entry name" value="Ald_DH_N"/>
</dbReference>
<dbReference type="CDD" id="cd07112">
    <property type="entry name" value="ALDH_GABALDH-PuuC"/>
    <property type="match status" value="1"/>
</dbReference>
<dbReference type="InterPro" id="IPR016160">
    <property type="entry name" value="Ald_DH_CS_CYS"/>
</dbReference>
<dbReference type="InterPro" id="IPR016161">
    <property type="entry name" value="Ald_DH/histidinol_DH"/>
</dbReference>
<dbReference type="InterPro" id="IPR016163">
    <property type="entry name" value="Ald_DH_C"/>
</dbReference>
<dbReference type="Gene3D" id="3.40.309.10">
    <property type="entry name" value="Aldehyde Dehydrogenase, Chain A, domain 2"/>
    <property type="match status" value="1"/>
</dbReference>
<dbReference type="Pfam" id="PF00171">
    <property type="entry name" value="Aldedh"/>
    <property type="match status" value="1"/>
</dbReference>
<dbReference type="FunFam" id="3.40.309.10:FF:000012">
    <property type="entry name" value="Betaine aldehyde dehydrogenase"/>
    <property type="match status" value="1"/>
</dbReference>
<dbReference type="FunFam" id="3.40.605.10:FF:000001">
    <property type="entry name" value="Aldehyde dehydrogenase 1"/>
    <property type="match status" value="1"/>
</dbReference>
<dbReference type="KEGG" id="bapa:BBC0178_004350"/>
<dbReference type="RefSeq" id="WP_078039056.1">
    <property type="nucleotide sequence ID" value="NZ_CP015820.1"/>
</dbReference>